<keyword evidence="3" id="KW-1185">Reference proteome</keyword>
<proteinExistence type="predicted"/>
<dbReference type="AlphaFoldDB" id="A0A8T0PKZ5"/>
<feature type="region of interest" description="Disordered" evidence="1">
    <location>
        <begin position="32"/>
        <end position="95"/>
    </location>
</feature>
<dbReference type="Proteomes" id="UP000823388">
    <property type="component" value="Chromosome 8K"/>
</dbReference>
<gene>
    <name evidence="2" type="ORF">PVAP13_8KG118390</name>
</gene>
<reference evidence="2" key="1">
    <citation type="submission" date="2020-05" db="EMBL/GenBank/DDBJ databases">
        <title>WGS assembly of Panicum virgatum.</title>
        <authorList>
            <person name="Lovell J.T."/>
            <person name="Jenkins J."/>
            <person name="Shu S."/>
            <person name="Juenger T.E."/>
            <person name="Schmutz J."/>
        </authorList>
    </citation>
    <scope>NUCLEOTIDE SEQUENCE</scope>
    <source>
        <strain evidence="2">AP13</strain>
    </source>
</reference>
<accession>A0A8T0PKZ5</accession>
<feature type="compositionally biased region" description="Pro residues" evidence="1">
    <location>
        <begin position="70"/>
        <end position="79"/>
    </location>
</feature>
<name>A0A8T0PKZ5_PANVG</name>
<evidence type="ECO:0000313" key="2">
    <source>
        <dbReference type="EMBL" id="KAG2560892.1"/>
    </source>
</evidence>
<organism evidence="2 3">
    <name type="scientific">Panicum virgatum</name>
    <name type="common">Blackwell switchgrass</name>
    <dbReference type="NCBI Taxonomy" id="38727"/>
    <lineage>
        <taxon>Eukaryota</taxon>
        <taxon>Viridiplantae</taxon>
        <taxon>Streptophyta</taxon>
        <taxon>Embryophyta</taxon>
        <taxon>Tracheophyta</taxon>
        <taxon>Spermatophyta</taxon>
        <taxon>Magnoliopsida</taxon>
        <taxon>Liliopsida</taxon>
        <taxon>Poales</taxon>
        <taxon>Poaceae</taxon>
        <taxon>PACMAD clade</taxon>
        <taxon>Panicoideae</taxon>
        <taxon>Panicodae</taxon>
        <taxon>Paniceae</taxon>
        <taxon>Panicinae</taxon>
        <taxon>Panicum</taxon>
        <taxon>Panicum sect. Hiantes</taxon>
    </lineage>
</organism>
<sequence length="160" mass="16523">MRPWDLVGRGPPSLLTTCSSCSSSGPCCDVDIPRRRGRGRARAAREDNERAPLRSPVSLLPAAGLRSPSSTPPASGPPPPRRRSPVPLLPAASRPAAHLPDGQLLVCSPPRAGGWAPAPAGGSPVRWAACRLTPAPADSRLDVTSPAQLASSVLIVLLVC</sequence>
<dbReference type="EMBL" id="CM029051">
    <property type="protein sequence ID" value="KAG2560892.1"/>
    <property type="molecule type" value="Genomic_DNA"/>
</dbReference>
<evidence type="ECO:0000313" key="3">
    <source>
        <dbReference type="Proteomes" id="UP000823388"/>
    </source>
</evidence>
<evidence type="ECO:0000256" key="1">
    <source>
        <dbReference type="SAM" id="MobiDB-lite"/>
    </source>
</evidence>
<protein>
    <submittedName>
        <fullName evidence="2">Uncharacterized protein</fullName>
    </submittedName>
</protein>
<feature type="compositionally biased region" description="Basic and acidic residues" evidence="1">
    <location>
        <begin position="43"/>
        <end position="52"/>
    </location>
</feature>
<comment type="caution">
    <text evidence="2">The sequence shown here is derived from an EMBL/GenBank/DDBJ whole genome shotgun (WGS) entry which is preliminary data.</text>
</comment>